<feature type="region of interest" description="Disordered" evidence="1">
    <location>
        <begin position="61"/>
        <end position="99"/>
    </location>
</feature>
<comment type="caution">
    <text evidence="2">The sequence shown here is derived from an EMBL/GenBank/DDBJ whole genome shotgun (WGS) entry which is preliminary data.</text>
</comment>
<dbReference type="Proteomes" id="UP000645828">
    <property type="component" value="Unassembled WGS sequence"/>
</dbReference>
<feature type="compositionally biased region" description="Polar residues" evidence="1">
    <location>
        <begin position="61"/>
        <end position="70"/>
    </location>
</feature>
<protein>
    <submittedName>
        <fullName evidence="2">(raccoon dog) hypothetical protein</fullName>
    </submittedName>
</protein>
<dbReference type="AlphaFoldDB" id="A0A811YPP7"/>
<feature type="region of interest" description="Disordered" evidence="1">
    <location>
        <begin position="620"/>
        <end position="647"/>
    </location>
</feature>
<reference evidence="2" key="1">
    <citation type="submission" date="2020-12" db="EMBL/GenBank/DDBJ databases">
        <authorList>
            <consortium name="Molecular Ecology Group"/>
        </authorList>
    </citation>
    <scope>NUCLEOTIDE SEQUENCE</scope>
    <source>
        <strain evidence="2">TBG_1078</strain>
    </source>
</reference>
<proteinExistence type="predicted"/>
<dbReference type="EMBL" id="CAJHUB010000681">
    <property type="protein sequence ID" value="CAD7678734.1"/>
    <property type="molecule type" value="Genomic_DNA"/>
</dbReference>
<evidence type="ECO:0000313" key="3">
    <source>
        <dbReference type="Proteomes" id="UP000645828"/>
    </source>
</evidence>
<gene>
    <name evidence="2" type="ORF">NYPRO_LOCUS11532</name>
</gene>
<accession>A0A811YPP7</accession>
<evidence type="ECO:0000256" key="1">
    <source>
        <dbReference type="SAM" id="MobiDB-lite"/>
    </source>
</evidence>
<organism evidence="2 3">
    <name type="scientific">Nyctereutes procyonoides</name>
    <name type="common">Raccoon dog</name>
    <name type="synonym">Canis procyonoides</name>
    <dbReference type="NCBI Taxonomy" id="34880"/>
    <lineage>
        <taxon>Eukaryota</taxon>
        <taxon>Metazoa</taxon>
        <taxon>Chordata</taxon>
        <taxon>Craniata</taxon>
        <taxon>Vertebrata</taxon>
        <taxon>Euteleostomi</taxon>
        <taxon>Mammalia</taxon>
        <taxon>Eutheria</taxon>
        <taxon>Laurasiatheria</taxon>
        <taxon>Carnivora</taxon>
        <taxon>Caniformia</taxon>
        <taxon>Canidae</taxon>
        <taxon>Nyctereutes</taxon>
    </lineage>
</organism>
<feature type="compositionally biased region" description="Pro residues" evidence="1">
    <location>
        <begin position="75"/>
        <end position="84"/>
    </location>
</feature>
<feature type="region of interest" description="Disordered" evidence="1">
    <location>
        <begin position="120"/>
        <end position="203"/>
    </location>
</feature>
<keyword evidence="3" id="KW-1185">Reference proteome</keyword>
<evidence type="ECO:0000313" key="2">
    <source>
        <dbReference type="EMBL" id="CAD7678734.1"/>
    </source>
</evidence>
<name>A0A811YPP7_NYCPR</name>
<sequence>MCTCGLQVPHPLLCAAVPGPCWARGHGWIEPPLLVVCASHLSLDICNLPPPPRVSLHMTGLTSHGPSRSRSFPCLLPPTPPPGPAASVRLPATPSSPGSCPSALVSVRLGLLNDPRGHRKHLTGSLVRGGSAPQVGSSSGSPECRSLPVEHRPPSPLASGSGDPRPSSTQRERTGLSPSLPCGGVSAGGQQAQAPLPVSPRPPSALLGSTDAFSLFVLSSFTLLSAESGVLSGMLGEVEVGTATGGYFRLEILRPAASGSVLSHRFCTGQQHRAGHPSPPAGCVAGWPVAAGPRPPSRSSPGLPVTAKDMSPEATLGTSWPPSAAKWLLLVKVINSRRSSTKRINHRTAAGFWESSQIFEEKPGCLVKRSVELVFKAKVYIVPNALWKDGKVMGNARECAIPLNGPPVASMALPETLQPLPGDGSVVLEMLCVWAQQLLGPGPPLTDPRNMLGPGPEPGGVVGDPECAASVATCVCWRPSWWRMELRACPPASPPPPPIQLVGKASPQHMACRNFSREKATDVKIFLLLVHRVVPVSLPCHPSTLPKNCVPFPTAEGIPAGLLLPSTRTMRSLSSQRRGEGAELDGTAQCPQPAGGQVRHRLHCQGSLCAHRTCCGDEGRQGEPRGPLRPAPGCTPSQPPRLRGKRGHSLRCSVNTLESGGESHFVDFLLAD</sequence>